<comment type="caution">
    <text evidence="2">The sequence shown here is derived from an EMBL/GenBank/DDBJ whole genome shotgun (WGS) entry which is preliminary data.</text>
</comment>
<evidence type="ECO:0000313" key="4">
    <source>
        <dbReference type="Proteomes" id="UP000660262"/>
    </source>
</evidence>
<keyword evidence="4" id="KW-1185">Reference proteome</keyword>
<evidence type="ECO:0000313" key="3">
    <source>
        <dbReference type="EMBL" id="GHP02122.1"/>
    </source>
</evidence>
<feature type="chain" id="PRO_5036239453" evidence="1">
    <location>
        <begin position="25"/>
        <end position="273"/>
    </location>
</feature>
<reference evidence="2" key="1">
    <citation type="submission" date="2020-10" db="EMBL/GenBank/DDBJ databases">
        <title>Unveiling of a novel bifunctional photoreceptor, Dualchrome1, isolated from a cosmopolitan green alga.</title>
        <authorList>
            <person name="Suzuki S."/>
            <person name="Kawachi M."/>
        </authorList>
    </citation>
    <scope>NUCLEOTIDE SEQUENCE</scope>
    <source>
        <strain evidence="2">NIES 2893</strain>
    </source>
</reference>
<dbReference type="Proteomes" id="UP000660262">
    <property type="component" value="Unassembled WGS sequence"/>
</dbReference>
<keyword evidence="1" id="KW-0732">Signal</keyword>
<dbReference type="EMBL" id="BNJQ01000002">
    <property type="protein sequence ID" value="GHP02120.1"/>
    <property type="molecule type" value="Genomic_DNA"/>
</dbReference>
<evidence type="ECO:0000256" key="1">
    <source>
        <dbReference type="SAM" id="SignalP"/>
    </source>
</evidence>
<proteinExistence type="predicted"/>
<name>A0A830H7W8_9CHLO</name>
<gene>
    <name evidence="2" type="ORF">PPROV_000087600</name>
    <name evidence="3" type="ORF">PPROV_000087800</name>
</gene>
<feature type="signal peptide" evidence="1">
    <location>
        <begin position="1"/>
        <end position="24"/>
    </location>
</feature>
<evidence type="ECO:0000313" key="2">
    <source>
        <dbReference type="EMBL" id="GHP02120.1"/>
    </source>
</evidence>
<accession>A0A830H7W8</accession>
<sequence length="273" mass="30431">MTMLLTTTTTLSMMMLFLQQGGYAQQFKQPSKLSSCKSRVFIQGPGAISSREWRGKRQPKAFLPAQNKTVDGVLNSCFGTSTFGKTLTDSTTILGKRYEDTNELAGIELQTLACKRLARRKGIAYYTIMDENFPLVSEEAGDTPYVDRLRRFGPANRTIRVAWNHRFSRKIKRSSKGFGKGLLSFYCFADGEGTFQTLEDAKAATASERTKTGLRGKVNFNYWPSRRGCKSNGGPWYMIDYINSAAEIPTPNDMCVTQVVETKVGVTILDIVG</sequence>
<dbReference type="AlphaFoldDB" id="A0A830H7W8"/>
<protein>
    <submittedName>
        <fullName evidence="2">Uncharacterized protein</fullName>
    </submittedName>
</protein>
<dbReference type="EMBL" id="BNJQ01000002">
    <property type="protein sequence ID" value="GHP02122.1"/>
    <property type="molecule type" value="Genomic_DNA"/>
</dbReference>
<organism evidence="2 4">
    <name type="scientific">Pycnococcus provasolii</name>
    <dbReference type="NCBI Taxonomy" id="41880"/>
    <lineage>
        <taxon>Eukaryota</taxon>
        <taxon>Viridiplantae</taxon>
        <taxon>Chlorophyta</taxon>
        <taxon>Pseudoscourfieldiophyceae</taxon>
        <taxon>Pseudoscourfieldiales</taxon>
        <taxon>Pycnococcaceae</taxon>
        <taxon>Pycnococcus</taxon>
    </lineage>
</organism>